<dbReference type="PROSITE" id="PS50145">
    <property type="entry name" value="ZF_TRAF"/>
    <property type="match status" value="1"/>
</dbReference>
<keyword evidence="2 5" id="KW-0863">Zinc-finger</keyword>
<keyword evidence="1 5" id="KW-0479">Metal-binding</keyword>
<evidence type="ECO:0000256" key="3">
    <source>
        <dbReference type="ARBA" id="ARBA00022786"/>
    </source>
</evidence>
<accession>A0A8C5H0I6</accession>
<keyword evidence="10" id="KW-1185">Reference proteome</keyword>
<evidence type="ECO:0000259" key="8">
    <source>
        <dbReference type="PROSITE" id="PS50181"/>
    </source>
</evidence>
<dbReference type="PANTHER" id="PTHR15933">
    <property type="entry name" value="PROTEIN CBG16327"/>
    <property type="match status" value="1"/>
</dbReference>
<evidence type="ECO:0000256" key="4">
    <source>
        <dbReference type="ARBA" id="ARBA00022833"/>
    </source>
</evidence>
<feature type="zinc finger region" description="TRAF-type" evidence="5">
    <location>
        <begin position="48"/>
        <end position="91"/>
    </location>
</feature>
<dbReference type="Gene3D" id="3.30.40.150">
    <property type="entry name" value="TRAF-like zinc-finger, N-terminal subdomain"/>
    <property type="match status" value="1"/>
</dbReference>
<dbReference type="Proteomes" id="UP000694680">
    <property type="component" value="Chromosome 13"/>
</dbReference>
<reference evidence="9" key="2">
    <citation type="submission" date="2025-08" db="UniProtKB">
        <authorList>
            <consortium name="Ensembl"/>
        </authorList>
    </citation>
    <scope>IDENTIFICATION</scope>
</reference>
<protein>
    <recommendedName>
        <fullName evidence="11">F-box protein 40</fullName>
    </recommendedName>
</protein>
<proteinExistence type="predicted"/>
<dbReference type="InterPro" id="IPR001810">
    <property type="entry name" value="F-box_dom"/>
</dbReference>
<evidence type="ECO:0000256" key="1">
    <source>
        <dbReference type="ARBA" id="ARBA00022723"/>
    </source>
</evidence>
<dbReference type="InterPro" id="IPR031890">
    <property type="entry name" value="Fbxo30/Fbxo40"/>
</dbReference>
<evidence type="ECO:0008006" key="11">
    <source>
        <dbReference type="Google" id="ProtNLM"/>
    </source>
</evidence>
<evidence type="ECO:0000256" key="6">
    <source>
        <dbReference type="SAM" id="MobiDB-lite"/>
    </source>
</evidence>
<evidence type="ECO:0000256" key="2">
    <source>
        <dbReference type="ARBA" id="ARBA00022771"/>
    </source>
</evidence>
<dbReference type="PROSITE" id="PS51257">
    <property type="entry name" value="PROKAR_LIPOPROTEIN"/>
    <property type="match status" value="1"/>
</dbReference>
<feature type="region of interest" description="Disordered" evidence="6">
    <location>
        <begin position="227"/>
        <end position="249"/>
    </location>
</feature>
<organism evidence="9 10">
    <name type="scientific">Gouania willdenowi</name>
    <name type="common">Blunt-snouted clingfish</name>
    <name type="synonym">Lepadogaster willdenowi</name>
    <dbReference type="NCBI Taxonomy" id="441366"/>
    <lineage>
        <taxon>Eukaryota</taxon>
        <taxon>Metazoa</taxon>
        <taxon>Chordata</taxon>
        <taxon>Craniata</taxon>
        <taxon>Vertebrata</taxon>
        <taxon>Euteleostomi</taxon>
        <taxon>Actinopterygii</taxon>
        <taxon>Neopterygii</taxon>
        <taxon>Teleostei</taxon>
        <taxon>Neoteleostei</taxon>
        <taxon>Acanthomorphata</taxon>
        <taxon>Ovalentaria</taxon>
        <taxon>Blenniimorphae</taxon>
        <taxon>Blenniiformes</taxon>
        <taxon>Gobiesocoidei</taxon>
        <taxon>Gobiesocidae</taxon>
        <taxon>Gobiesocinae</taxon>
        <taxon>Gouania</taxon>
    </lineage>
</organism>
<evidence type="ECO:0000313" key="10">
    <source>
        <dbReference type="Proteomes" id="UP000694680"/>
    </source>
</evidence>
<name>A0A8C5H0I6_GOUWI</name>
<dbReference type="Pfam" id="PF15966">
    <property type="entry name" value="F-box_4"/>
    <property type="match status" value="1"/>
</dbReference>
<dbReference type="GO" id="GO:0005737">
    <property type="term" value="C:cytoplasm"/>
    <property type="evidence" value="ECO:0007669"/>
    <property type="project" value="TreeGrafter"/>
</dbReference>
<evidence type="ECO:0000313" key="9">
    <source>
        <dbReference type="Ensembl" id="ENSGWIP00000038150.1"/>
    </source>
</evidence>
<evidence type="ECO:0000259" key="7">
    <source>
        <dbReference type="PROSITE" id="PS50145"/>
    </source>
</evidence>
<evidence type="ECO:0000256" key="5">
    <source>
        <dbReference type="PROSITE-ProRule" id="PRU00207"/>
    </source>
</evidence>
<sequence length="679" mass="76591">MSEDEHKHCGTCYDIHCSVPAQSSVSCLIIICSNNCGAAFHACKEEEHQLLCPNESVPCLNIDNGCPLSMLRHMLAKHLKVCPASVVCCSHEWNRWPITETDHSFNKNISQSLALSNERDLDVALALRDQDLLFHSIKMKNIFPELILEESQPFSRVSSHEVLNSLDCEKQQSISHLDVDLHEEVMSREERDKTVTSRNMTGLQFYSTFERIFNQEKDGCEQTVKNLNKKENGEKRHEHDSQCRGGKSEASVENAAGSSYFDGATGFAPWQDGVLERLGKEVHIAEYNMYLAHNGLMLINFGQLSACTPREKDFVYGNLEPIEVKTVRTFHVPTSYRAKRSFLKDAACKAQMLNQSVDTTDLGLSLEDLPKSEEISTALLCSMEKELKGHLISQSTSVDGVYIDIGTQTYNFTSASFKPEATLSDIMAEKPPGLYVHVEEESVTRRHNRTCSAFSYMCGQHFRRDEFPSHFRNVHSDIQASLCGWFQQRCPLAYLGCTFTQARFRPAGHLATIKFCKDVNTFILQPQVMTPLPCGGEKPVGSQREGFYDPDPLSELPLEILRLIIDYLDSFALSQLSQVSHLMRQVCATLLQQRGMVSLKWEKKTCPDGRISWECPQKVWKFSSVFSTVDRWSFSSAPSMSDHLKSCVFYQRKGRRDPVALVGLGEVTGVQGKGNLKRC</sequence>
<feature type="domain" description="F-box" evidence="8">
    <location>
        <begin position="550"/>
        <end position="604"/>
    </location>
</feature>
<dbReference type="PROSITE" id="PS50181">
    <property type="entry name" value="FBOX"/>
    <property type="match status" value="1"/>
</dbReference>
<dbReference type="InterPro" id="IPR036047">
    <property type="entry name" value="F-box-like_dom_sf"/>
</dbReference>
<dbReference type="PANTHER" id="PTHR15933:SF1">
    <property type="entry name" value="F-BOX ONLY PROTEIN 40"/>
    <property type="match status" value="1"/>
</dbReference>
<dbReference type="InterPro" id="IPR043013">
    <property type="entry name" value="Znf_TRAF_N"/>
</dbReference>
<dbReference type="SUPFAM" id="SSF81383">
    <property type="entry name" value="F-box domain"/>
    <property type="match status" value="1"/>
</dbReference>
<keyword evidence="4 5" id="KW-0862">Zinc</keyword>
<reference evidence="9" key="3">
    <citation type="submission" date="2025-09" db="UniProtKB">
        <authorList>
            <consortium name="Ensembl"/>
        </authorList>
    </citation>
    <scope>IDENTIFICATION</scope>
</reference>
<gene>
    <name evidence="9" type="primary">fbxo40</name>
</gene>
<dbReference type="InterPro" id="IPR001293">
    <property type="entry name" value="Znf_TRAF"/>
</dbReference>
<dbReference type="Pfam" id="PF15965">
    <property type="entry name" value="zf-TRAF_2"/>
    <property type="match status" value="1"/>
</dbReference>
<dbReference type="Ensembl" id="ENSGWIT00000041530.1">
    <property type="protein sequence ID" value="ENSGWIP00000038150.1"/>
    <property type="gene ID" value="ENSGWIG00000019541.1"/>
</dbReference>
<dbReference type="GO" id="GO:0061630">
    <property type="term" value="F:ubiquitin protein ligase activity"/>
    <property type="evidence" value="ECO:0007669"/>
    <property type="project" value="InterPro"/>
</dbReference>
<feature type="compositionally biased region" description="Basic and acidic residues" evidence="6">
    <location>
        <begin position="228"/>
        <end position="242"/>
    </location>
</feature>
<keyword evidence="3" id="KW-0833">Ubl conjugation pathway</keyword>
<reference evidence="9" key="1">
    <citation type="submission" date="2020-06" db="EMBL/GenBank/DDBJ databases">
        <authorList>
            <consortium name="Wellcome Sanger Institute Data Sharing"/>
        </authorList>
    </citation>
    <scope>NUCLEOTIDE SEQUENCE [LARGE SCALE GENOMIC DNA]</scope>
</reference>
<feature type="domain" description="TRAF-type" evidence="7">
    <location>
        <begin position="48"/>
        <end position="91"/>
    </location>
</feature>
<dbReference type="AlphaFoldDB" id="A0A8C5H0I6"/>
<dbReference type="GO" id="GO:0008270">
    <property type="term" value="F:zinc ion binding"/>
    <property type="evidence" value="ECO:0007669"/>
    <property type="project" value="UniProtKB-KW"/>
</dbReference>
<dbReference type="SUPFAM" id="SSF49599">
    <property type="entry name" value="TRAF domain-like"/>
    <property type="match status" value="1"/>
</dbReference>